<dbReference type="EMBL" id="CWJL01000038">
    <property type="protein sequence ID" value="CRY69222.1"/>
    <property type="molecule type" value="Genomic_DNA"/>
</dbReference>
<dbReference type="Pfam" id="PF04606">
    <property type="entry name" value="Ogr_Delta"/>
    <property type="match status" value="1"/>
</dbReference>
<reference evidence="2" key="2">
    <citation type="submission" date="2015-03" db="EMBL/GenBank/DDBJ databases">
        <authorList>
            <person name="Murphy D."/>
        </authorList>
    </citation>
    <scope>NUCLEOTIDE SEQUENCE [LARGE SCALE GENOMIC DNA]</scope>
    <source>
        <strain evidence="2">A125KOH2</strain>
    </source>
</reference>
<dbReference type="EMBL" id="CQAZ01000029">
    <property type="protein sequence ID" value="CNI11842.1"/>
    <property type="molecule type" value="Genomic_DNA"/>
</dbReference>
<dbReference type="Proteomes" id="UP000044625">
    <property type="component" value="Unassembled WGS sequence"/>
</dbReference>
<dbReference type="AlphaFoldDB" id="A0A0T9QHC8"/>
<accession>A0A0T9QHC8</accession>
<evidence type="ECO:0000313" key="3">
    <source>
        <dbReference type="EMBL" id="CRY69222.1"/>
    </source>
</evidence>
<feature type="domain" description="Zinc finger Ogr/Delta-type" evidence="1">
    <location>
        <begin position="29"/>
        <end position="74"/>
    </location>
</feature>
<evidence type="ECO:0000259" key="1">
    <source>
        <dbReference type="Pfam" id="PF04606"/>
    </source>
</evidence>
<dbReference type="OrthoDB" id="6895359at2"/>
<protein>
    <submittedName>
        <fullName evidence="2">Transcriptional activator Ogr/delta</fullName>
    </submittedName>
</protein>
<organism evidence="2 5">
    <name type="scientific">Yersinia pekkanenii</name>
    <dbReference type="NCBI Taxonomy" id="1288385"/>
    <lineage>
        <taxon>Bacteria</taxon>
        <taxon>Pseudomonadati</taxon>
        <taxon>Pseudomonadota</taxon>
        <taxon>Gammaproteobacteria</taxon>
        <taxon>Enterobacterales</taxon>
        <taxon>Yersiniaceae</taxon>
        <taxon>Yersinia</taxon>
    </lineage>
</organism>
<evidence type="ECO:0000313" key="2">
    <source>
        <dbReference type="EMBL" id="CNI11842.1"/>
    </source>
</evidence>
<dbReference type="STRING" id="1288385.ERS137968_04368"/>
<sequence>MRNKRQKVLKSSQDGGFSGDGMATIKVFCTACGARMHNRKSVWQAPQLANLYYTCTNVECSETSVYELTRSHTVSPSGLGDKGLIKALLERLRPDERQMALNLLQGQPG</sequence>
<reference evidence="5" key="3">
    <citation type="submission" date="2015-03" db="EMBL/GenBank/DDBJ databases">
        <authorList>
            <consortium name="Pathogen Informatics"/>
        </authorList>
    </citation>
    <scope>NUCLEOTIDE SEQUENCE [LARGE SCALE GENOMIC DNA]</scope>
    <source>
        <strain evidence="5">A125KOH2</strain>
    </source>
</reference>
<gene>
    <name evidence="2" type="ORF">ERS008529_03122</name>
    <name evidence="3" type="ORF">ERS137968_04368</name>
</gene>
<keyword evidence="4" id="KW-1185">Reference proteome</keyword>
<dbReference type="RefSeq" id="WP_082170817.1">
    <property type="nucleotide sequence ID" value="NZ_CAWMMU010000038.1"/>
</dbReference>
<evidence type="ECO:0000313" key="5">
    <source>
        <dbReference type="Proteomes" id="UP000045840"/>
    </source>
</evidence>
<proteinExistence type="predicted"/>
<name>A0A0T9QHC8_9GAMM</name>
<dbReference type="InterPro" id="IPR007684">
    <property type="entry name" value="Znf_Ogr/Delta"/>
</dbReference>
<evidence type="ECO:0000313" key="4">
    <source>
        <dbReference type="Proteomes" id="UP000044625"/>
    </source>
</evidence>
<dbReference type="Proteomes" id="UP000045840">
    <property type="component" value="Unassembled WGS sequence"/>
</dbReference>
<reference evidence="3 4" key="1">
    <citation type="submission" date="2015-03" db="EMBL/GenBank/DDBJ databases">
        <authorList>
            <consortium name="Pathogen Informatics"/>
            <person name="Murphy D."/>
        </authorList>
    </citation>
    <scope>NUCLEOTIDE SEQUENCE [LARGE SCALE GENOMIC DNA]</scope>
    <source>
        <strain evidence="4">type strain: CIP110230</strain>
        <strain evidence="3">Type strain: CIP110230</strain>
    </source>
</reference>